<dbReference type="GO" id="GO:0016740">
    <property type="term" value="F:transferase activity"/>
    <property type="evidence" value="ECO:0007669"/>
    <property type="project" value="UniProtKB-KW"/>
</dbReference>
<dbReference type="InterPro" id="IPR027417">
    <property type="entry name" value="P-loop_NTPase"/>
</dbReference>
<keyword evidence="3" id="KW-0808">Transferase</keyword>
<dbReference type="EMBL" id="FWXD01000005">
    <property type="protein sequence ID" value="SMC21106.1"/>
    <property type="molecule type" value="Genomic_DNA"/>
</dbReference>
<evidence type="ECO:0000313" key="4">
    <source>
        <dbReference type="Proteomes" id="UP000192761"/>
    </source>
</evidence>
<organism evidence="3 4">
    <name type="scientific">Andreprevotia lacus DSM 23236</name>
    <dbReference type="NCBI Taxonomy" id="1121001"/>
    <lineage>
        <taxon>Bacteria</taxon>
        <taxon>Pseudomonadati</taxon>
        <taxon>Pseudomonadota</taxon>
        <taxon>Betaproteobacteria</taxon>
        <taxon>Neisseriales</taxon>
        <taxon>Chitinibacteraceae</taxon>
        <taxon>Andreprevotia</taxon>
    </lineage>
</organism>
<dbReference type="STRING" id="1121001.SAMN02745857_01123"/>
<sequence length="191" mass="21126">MSLPQVIILNGNSSSGKTSLAHALQEKLPEQYLNFSIDSVLYALPPSDLHKMQRGEVIERSGYHWPSLVRGYHYALPGLLQAGLKLIIDNAWCDIEEKRELLTELAGYHQALIGVHCSLEVALAREQQRGDRAAGLAAWEHPRVHERMIYDFEVNSDDSTPAQSADAIAAWLLQQPSLSGAMETLDALNLG</sequence>
<accession>A0A1W1XAZ2</accession>
<dbReference type="GO" id="GO:0005524">
    <property type="term" value="F:ATP binding"/>
    <property type="evidence" value="ECO:0007669"/>
    <property type="project" value="InterPro"/>
</dbReference>
<protein>
    <submittedName>
        <fullName evidence="3">Chloramphenicol 3-O phosphotransferase</fullName>
    </submittedName>
</protein>
<dbReference type="Gene3D" id="3.40.50.300">
    <property type="entry name" value="P-loop containing nucleotide triphosphate hydrolases"/>
    <property type="match status" value="1"/>
</dbReference>
<dbReference type="PIRSF" id="PIRSF007531">
    <property type="entry name" value="CPT"/>
    <property type="match status" value="1"/>
</dbReference>
<dbReference type="AlphaFoldDB" id="A0A1W1XAZ2"/>
<dbReference type="InterPro" id="IPR012853">
    <property type="entry name" value="CPT"/>
</dbReference>
<dbReference type="RefSeq" id="WP_084089750.1">
    <property type="nucleotide sequence ID" value="NZ_FWXD01000005.1"/>
</dbReference>
<dbReference type="OrthoDB" id="1493892at2"/>
<dbReference type="Proteomes" id="UP000192761">
    <property type="component" value="Unassembled WGS sequence"/>
</dbReference>
<dbReference type="Pfam" id="PF07931">
    <property type="entry name" value="CPT"/>
    <property type="match status" value="1"/>
</dbReference>
<feature type="binding site" evidence="2">
    <location>
        <begin position="11"/>
        <end position="18"/>
    </location>
    <ligand>
        <name>ATP</name>
        <dbReference type="ChEBI" id="CHEBI:30616"/>
    </ligand>
</feature>
<dbReference type="SUPFAM" id="SSF52540">
    <property type="entry name" value="P-loop containing nucleoside triphosphate hydrolases"/>
    <property type="match status" value="1"/>
</dbReference>
<feature type="active site" evidence="1">
    <location>
        <position position="38"/>
    </location>
</feature>
<gene>
    <name evidence="3" type="ORF">SAMN02745857_01123</name>
</gene>
<evidence type="ECO:0000256" key="1">
    <source>
        <dbReference type="PIRSR" id="PIRSR007531-1"/>
    </source>
</evidence>
<name>A0A1W1XAZ2_9NEIS</name>
<reference evidence="3 4" key="1">
    <citation type="submission" date="2017-04" db="EMBL/GenBank/DDBJ databases">
        <authorList>
            <person name="Afonso C.L."/>
            <person name="Miller P.J."/>
            <person name="Scott M.A."/>
            <person name="Spackman E."/>
            <person name="Goraichik I."/>
            <person name="Dimitrov K.M."/>
            <person name="Suarez D.L."/>
            <person name="Swayne D.E."/>
        </authorList>
    </citation>
    <scope>NUCLEOTIDE SEQUENCE [LARGE SCALE GENOMIC DNA]</scope>
    <source>
        <strain evidence="3 4">DSM 23236</strain>
    </source>
</reference>
<keyword evidence="4" id="KW-1185">Reference proteome</keyword>
<evidence type="ECO:0000313" key="3">
    <source>
        <dbReference type="EMBL" id="SMC21106.1"/>
    </source>
</evidence>
<proteinExistence type="predicted"/>
<evidence type="ECO:0000256" key="2">
    <source>
        <dbReference type="PIRSR" id="PIRSR007531-2"/>
    </source>
</evidence>